<protein>
    <submittedName>
        <fullName evidence="2">HAD family hydrolase</fullName>
    </submittedName>
</protein>
<dbReference type="PANTHER" id="PTHR43316">
    <property type="entry name" value="HYDROLASE, HALOACID DELAHOGENASE-RELATED"/>
    <property type="match status" value="1"/>
</dbReference>
<dbReference type="Gene3D" id="3.40.50.1000">
    <property type="entry name" value="HAD superfamily/HAD-like"/>
    <property type="match status" value="1"/>
</dbReference>
<name>A0A831JRJ5_9GAMM</name>
<dbReference type="EMBL" id="DRCV01000146">
    <property type="protein sequence ID" value="HDK38022.1"/>
    <property type="molecule type" value="Genomic_DNA"/>
</dbReference>
<evidence type="ECO:0000256" key="1">
    <source>
        <dbReference type="ARBA" id="ARBA00022801"/>
    </source>
</evidence>
<dbReference type="SFLD" id="SFLDG01129">
    <property type="entry name" value="C1.5:_HAD__Beta-PGM__Phosphata"/>
    <property type="match status" value="1"/>
</dbReference>
<dbReference type="AlphaFoldDB" id="A0A831JRJ5"/>
<dbReference type="PRINTS" id="PR00413">
    <property type="entry name" value="HADHALOGNASE"/>
</dbReference>
<reference evidence="2" key="1">
    <citation type="journal article" date="2020" name="mSystems">
        <title>Genome- and Community-Level Interaction Insights into Carbon Utilization and Element Cycling Functions of Hydrothermarchaeota in Hydrothermal Sediment.</title>
        <authorList>
            <person name="Zhou Z."/>
            <person name="Liu Y."/>
            <person name="Xu W."/>
            <person name="Pan J."/>
            <person name="Luo Z.H."/>
            <person name="Li M."/>
        </authorList>
    </citation>
    <scope>NUCLEOTIDE SEQUENCE [LARGE SCALE GENOMIC DNA]</scope>
    <source>
        <strain evidence="2">HyVt-26</strain>
    </source>
</reference>
<organism evidence="2">
    <name type="scientific">Thiolapillus brandeum</name>
    <dbReference type="NCBI Taxonomy" id="1076588"/>
    <lineage>
        <taxon>Bacteria</taxon>
        <taxon>Pseudomonadati</taxon>
        <taxon>Pseudomonadota</taxon>
        <taxon>Gammaproteobacteria</taxon>
        <taxon>Chromatiales</taxon>
        <taxon>Sedimenticolaceae</taxon>
        <taxon>Thiolapillus</taxon>
    </lineage>
</organism>
<gene>
    <name evidence="2" type="ORF">ENG92_03290</name>
</gene>
<dbReference type="GO" id="GO:0016787">
    <property type="term" value="F:hydrolase activity"/>
    <property type="evidence" value="ECO:0007669"/>
    <property type="project" value="UniProtKB-KW"/>
</dbReference>
<dbReference type="PANTHER" id="PTHR43316:SF3">
    <property type="entry name" value="HALOACID DEHALOGENASE, TYPE II (AFU_ORTHOLOGUE AFUA_2G07750)-RELATED"/>
    <property type="match status" value="1"/>
</dbReference>
<dbReference type="Gene3D" id="1.20.120.1600">
    <property type="match status" value="1"/>
</dbReference>
<proteinExistence type="predicted"/>
<dbReference type="SFLD" id="SFLDS00003">
    <property type="entry name" value="Haloacid_Dehalogenase"/>
    <property type="match status" value="1"/>
</dbReference>
<dbReference type="Proteomes" id="UP000885822">
    <property type="component" value="Unassembled WGS sequence"/>
</dbReference>
<accession>A0A831JRJ5</accession>
<dbReference type="InterPro" id="IPR006439">
    <property type="entry name" value="HAD-SF_hydro_IA"/>
</dbReference>
<dbReference type="InterPro" id="IPR051540">
    <property type="entry name" value="S-2-haloacid_dehalogenase"/>
</dbReference>
<dbReference type="InterPro" id="IPR023214">
    <property type="entry name" value="HAD_sf"/>
</dbReference>
<comment type="caution">
    <text evidence="2">The sequence shown here is derived from an EMBL/GenBank/DDBJ whole genome shotgun (WGS) entry which is preliminary data.</text>
</comment>
<evidence type="ECO:0000313" key="2">
    <source>
        <dbReference type="EMBL" id="HDK38022.1"/>
    </source>
</evidence>
<dbReference type="NCBIfam" id="TIGR01549">
    <property type="entry name" value="HAD-SF-IA-v1"/>
    <property type="match status" value="1"/>
</dbReference>
<dbReference type="Pfam" id="PF00702">
    <property type="entry name" value="Hydrolase"/>
    <property type="match status" value="1"/>
</dbReference>
<dbReference type="InterPro" id="IPR036412">
    <property type="entry name" value="HAD-like_sf"/>
</dbReference>
<dbReference type="SUPFAM" id="SSF56784">
    <property type="entry name" value="HAD-like"/>
    <property type="match status" value="1"/>
</dbReference>
<keyword evidence="1 2" id="KW-0378">Hydrolase</keyword>
<dbReference type="NCBIfam" id="TIGR01509">
    <property type="entry name" value="HAD-SF-IA-v3"/>
    <property type="match status" value="1"/>
</dbReference>
<sequence length="226" mass="25983">MFSKIRLITFDLDDTLWPTRAVIMAAERQLYGWLGQNAPQLAHAMSIQQMRKQRLQFMRQHPDIAHDLTRVRLQTLEQLMADYGYPRSKAQQGLKVFRHARNQVALWDDVLPVLDYLRQRYRLVSITNGNVQLEHTPLQGYFHLSLSAEDVGAAKPDPALFHSVAQWSGLPYAQMLHVGDDWERDVLPAKRLGMSTAWVHRKAVSPAETGGADLCLFNLRPLRIYL</sequence>